<dbReference type="EMBL" id="GL883077">
    <property type="protein sequence ID" value="EGF93739.1"/>
    <property type="molecule type" value="Genomic_DNA"/>
</dbReference>
<proteinExistence type="predicted"/>
<gene>
    <name evidence="1" type="ORF">ABI_21810</name>
</gene>
<organism evidence="1 2">
    <name type="scientific">Asticcacaulis biprosthecium C19</name>
    <dbReference type="NCBI Taxonomy" id="715226"/>
    <lineage>
        <taxon>Bacteria</taxon>
        <taxon>Pseudomonadati</taxon>
        <taxon>Pseudomonadota</taxon>
        <taxon>Alphaproteobacteria</taxon>
        <taxon>Caulobacterales</taxon>
        <taxon>Caulobacteraceae</taxon>
        <taxon>Asticcacaulis</taxon>
    </lineage>
</organism>
<dbReference type="STRING" id="715226.ABI_21810"/>
<name>F4QGY6_9CAUL</name>
<accession>F4QGY6</accession>
<dbReference type="RefSeq" id="WP_006272945.1">
    <property type="nucleotide sequence ID" value="NZ_GL883077.1"/>
</dbReference>
<protein>
    <submittedName>
        <fullName evidence="1">Uncharacterized protein</fullName>
    </submittedName>
</protein>
<evidence type="ECO:0000313" key="2">
    <source>
        <dbReference type="Proteomes" id="UP000006512"/>
    </source>
</evidence>
<dbReference type="HOGENOM" id="CLU_148545_0_0_5"/>
<dbReference type="eggNOG" id="ENOG5032VJV">
    <property type="taxonomic scope" value="Bacteria"/>
</dbReference>
<sequence length="139" mass="14641">MMLDHISKLLPVAAITPVAARTNNTAITSTALDLQGCGSASFVLLTGANTDANATFALEIQESNDDATYTAVADADLIGTEAQASFDFSKDNLTFWIGYKGSKRYLKAVVTPSGNDSGDIFLSAVWLKGHLELAPAARN</sequence>
<dbReference type="AlphaFoldDB" id="F4QGY6"/>
<reference evidence="2" key="1">
    <citation type="submission" date="2011-03" db="EMBL/GenBank/DDBJ databases">
        <title>Draft genome sequence of Brevundimonas diminuta.</title>
        <authorList>
            <person name="Brown P.J.B."/>
            <person name="Buechlein A."/>
            <person name="Hemmerich C."/>
            <person name="Brun Y.V."/>
        </authorList>
    </citation>
    <scope>NUCLEOTIDE SEQUENCE [LARGE SCALE GENOMIC DNA]</scope>
    <source>
        <strain evidence="2">C19</strain>
    </source>
</reference>
<dbReference type="Proteomes" id="UP000006512">
    <property type="component" value="Unassembled WGS sequence"/>
</dbReference>
<evidence type="ECO:0000313" key="1">
    <source>
        <dbReference type="EMBL" id="EGF93739.1"/>
    </source>
</evidence>
<keyword evidence="2" id="KW-1185">Reference proteome</keyword>